<gene>
    <name evidence="1" type="ORF">ACFQJ7_06030</name>
</gene>
<accession>A0ABD5X3A1</accession>
<comment type="caution">
    <text evidence="1">The sequence shown here is derived from an EMBL/GenBank/DDBJ whole genome shotgun (WGS) entry which is preliminary data.</text>
</comment>
<dbReference type="Proteomes" id="UP001596414">
    <property type="component" value="Unassembled WGS sequence"/>
</dbReference>
<evidence type="ECO:0000313" key="2">
    <source>
        <dbReference type="Proteomes" id="UP001596414"/>
    </source>
</evidence>
<organism evidence="1 2">
    <name type="scientific">Halovenus rubra</name>
    <dbReference type="NCBI Taxonomy" id="869890"/>
    <lineage>
        <taxon>Archaea</taxon>
        <taxon>Methanobacteriati</taxon>
        <taxon>Methanobacteriota</taxon>
        <taxon>Stenosarchaea group</taxon>
        <taxon>Halobacteria</taxon>
        <taxon>Halobacteriales</taxon>
        <taxon>Haloarculaceae</taxon>
        <taxon>Halovenus</taxon>
    </lineage>
</organism>
<dbReference type="AlphaFoldDB" id="A0ABD5X3A1"/>
<protein>
    <submittedName>
        <fullName evidence="1">Uncharacterized protein</fullName>
    </submittedName>
</protein>
<sequence>MHSPITADLPRAEKRSLLEGIEEILGLASYRRQQTHNKQKAGLSGVTGSSNISENSIYEGDSIDLSAFTLLDNSPYAIRRFQSTMGNFYLKQGEFALTAAGQELAESLDEIAGPYFEEIVSAVKEQSVTIELLDNLADVFTHQGCFTSTENNHEQDTLQRILMGLVTWNERDQTVDLMDWPSRIDLQIDDYYDYIVAGEQFEDNLRDSVSSNVHHLRRAWSLAILRAHDIIVSKNQEEELSYDDQDKLRFRPIRPLGRIYYLQGQLAHALRAQLWGLATHLRHEAPEGVPRKQLLSQIEAAPIATEATAVLQSETSLNGDRMSQSAITRELFRAGRVKPIKYKITVPEKHDAECESLTDLRAELQARDIGTWRPVTDPELNGRTLIEATNNCLPDIESATTRTEAIDALGRLCARSTIQLVAAIEQYEQLVEQKPLLERYVKQEFGQRHSSLVKTSQYLNTVSEDIPLSVLARRIFEERVITIHNYVIQDRLGSGSISMVFGTGADAGDHSTTNDQLLFAAGGTASPSTGNLRYKDLRRLMRDAGLLTYHEDTNLWVPTPAGETVIARFRGEYE</sequence>
<proteinExistence type="predicted"/>
<dbReference type="RefSeq" id="WP_267638595.1">
    <property type="nucleotide sequence ID" value="NZ_JAODIY010000016.1"/>
</dbReference>
<evidence type="ECO:0000313" key="1">
    <source>
        <dbReference type="EMBL" id="MFC7125596.1"/>
    </source>
</evidence>
<dbReference type="EMBL" id="JBHSZQ010000007">
    <property type="protein sequence ID" value="MFC7125596.1"/>
    <property type="molecule type" value="Genomic_DNA"/>
</dbReference>
<reference evidence="1 2" key="1">
    <citation type="journal article" date="2014" name="Int. J. Syst. Evol. Microbiol.">
        <title>Complete genome sequence of Corynebacterium casei LMG S-19264T (=DSM 44701T), isolated from a smear-ripened cheese.</title>
        <authorList>
            <consortium name="US DOE Joint Genome Institute (JGI-PGF)"/>
            <person name="Walter F."/>
            <person name="Albersmeier A."/>
            <person name="Kalinowski J."/>
            <person name="Ruckert C."/>
        </authorList>
    </citation>
    <scope>NUCLEOTIDE SEQUENCE [LARGE SCALE GENOMIC DNA]</scope>
    <source>
        <strain evidence="1 2">CGMCC 4.7215</strain>
    </source>
</reference>
<name>A0ABD5X3A1_9EURY</name>